<sequence length="123" mass="13156">MPGIDGEPDASISAVAVLKPGTVALQGIAVVELRTSESWAHGETNYVLKARYDAIADKLTAHVRRQCLAGWKQTEAAPGGWCAVSADAEHRGVFIQTGELGGIWLHPDADDPTRTIYADAWSE</sequence>
<gene>
    <name evidence="1" type="ORF">H3Z74_01210</name>
</gene>
<name>A0A7H0LJQ2_9SPHN</name>
<accession>A0A7H0LJQ2</accession>
<proteinExistence type="predicted"/>
<dbReference type="AlphaFoldDB" id="A0A7H0LJQ2"/>
<dbReference type="Proteomes" id="UP000516148">
    <property type="component" value="Chromosome"/>
</dbReference>
<dbReference type="RefSeq" id="WP_187762214.1">
    <property type="nucleotide sequence ID" value="NZ_CP061038.1"/>
</dbReference>
<evidence type="ECO:0000313" key="1">
    <source>
        <dbReference type="EMBL" id="QNQ09905.1"/>
    </source>
</evidence>
<protein>
    <submittedName>
        <fullName evidence="1">Uncharacterized protein</fullName>
    </submittedName>
</protein>
<organism evidence="1 2">
    <name type="scientific">Sphingomonas alpina</name>
    <dbReference type="NCBI Taxonomy" id="653931"/>
    <lineage>
        <taxon>Bacteria</taxon>
        <taxon>Pseudomonadati</taxon>
        <taxon>Pseudomonadota</taxon>
        <taxon>Alphaproteobacteria</taxon>
        <taxon>Sphingomonadales</taxon>
        <taxon>Sphingomonadaceae</taxon>
        <taxon>Sphingomonas</taxon>
    </lineage>
</organism>
<dbReference type="KEGG" id="spap:H3Z74_01210"/>
<reference evidence="1 2" key="1">
    <citation type="submission" date="2020-09" db="EMBL/GenBank/DDBJ databases">
        <title>Sphingomonas sp., a new species isolated from pork steak.</title>
        <authorList>
            <person name="Heidler von Heilborn D."/>
        </authorList>
    </citation>
    <scope>NUCLEOTIDE SEQUENCE [LARGE SCALE GENOMIC DNA]</scope>
    <source>
        <strain evidence="2">S8-3T</strain>
    </source>
</reference>
<keyword evidence="2" id="KW-1185">Reference proteome</keyword>
<dbReference type="EMBL" id="CP061038">
    <property type="protein sequence ID" value="QNQ09905.1"/>
    <property type="molecule type" value="Genomic_DNA"/>
</dbReference>
<evidence type="ECO:0000313" key="2">
    <source>
        <dbReference type="Proteomes" id="UP000516148"/>
    </source>
</evidence>